<keyword evidence="1" id="KW-0175">Coiled coil</keyword>
<evidence type="ECO:0000256" key="1">
    <source>
        <dbReference type="SAM" id="Coils"/>
    </source>
</evidence>
<organism evidence="2 3">
    <name type="scientific">Enterococcus casseliflavus</name>
    <name type="common">Enterococcus flavescens</name>
    <dbReference type="NCBI Taxonomy" id="37734"/>
    <lineage>
        <taxon>Bacteria</taxon>
        <taxon>Bacillati</taxon>
        <taxon>Bacillota</taxon>
        <taxon>Bacilli</taxon>
        <taxon>Lactobacillales</taxon>
        <taxon>Enterococcaceae</taxon>
        <taxon>Enterococcus</taxon>
    </lineage>
</organism>
<comment type="caution">
    <text evidence="2">The sequence shown here is derived from an EMBL/GenBank/DDBJ whole genome shotgun (WGS) entry which is preliminary data.</text>
</comment>
<dbReference type="EMBL" id="JARQDV010000004">
    <property type="protein sequence ID" value="MDT2964677.1"/>
    <property type="molecule type" value="Genomic_DNA"/>
</dbReference>
<dbReference type="RefSeq" id="WP_179135094.1">
    <property type="nucleotide sequence ID" value="NZ_CABGPQ010000038.1"/>
</dbReference>
<dbReference type="AlphaFoldDB" id="A0AAW8UQ13"/>
<feature type="coiled-coil region" evidence="1">
    <location>
        <begin position="11"/>
        <end position="38"/>
    </location>
</feature>
<sequence length="46" mass="5424">MEVTLEVKTNIDEFQELLKQATIQSEQLQETLKKIEEFNLEVEVQS</sequence>
<evidence type="ECO:0000313" key="2">
    <source>
        <dbReference type="EMBL" id="MDT2964677.1"/>
    </source>
</evidence>
<dbReference type="Proteomes" id="UP001268896">
    <property type="component" value="Unassembled WGS sequence"/>
</dbReference>
<gene>
    <name evidence="2" type="ORF">P7I32_08640</name>
</gene>
<accession>A0AAW8UQ13</accession>
<reference evidence="2" key="1">
    <citation type="submission" date="2023-03" db="EMBL/GenBank/DDBJ databases">
        <authorList>
            <person name="Shen W."/>
            <person name="Cai J."/>
        </authorList>
    </citation>
    <scope>NUCLEOTIDE SEQUENCE</scope>
    <source>
        <strain evidence="2">K72-2</strain>
    </source>
</reference>
<name>A0AAW8UQ13_ENTCA</name>
<evidence type="ECO:0000313" key="3">
    <source>
        <dbReference type="Proteomes" id="UP001268896"/>
    </source>
</evidence>
<protein>
    <submittedName>
        <fullName evidence="2">Uncharacterized protein</fullName>
    </submittedName>
</protein>
<proteinExistence type="predicted"/>